<evidence type="ECO:0000256" key="1">
    <source>
        <dbReference type="ARBA" id="ARBA00004571"/>
    </source>
</evidence>
<evidence type="ECO:0000256" key="9">
    <source>
        <dbReference type="SAM" id="SignalP"/>
    </source>
</evidence>
<dbReference type="Pfam" id="PF07715">
    <property type="entry name" value="Plug"/>
    <property type="match status" value="1"/>
</dbReference>
<dbReference type="InterPro" id="IPR037066">
    <property type="entry name" value="Plug_dom_sf"/>
</dbReference>
<evidence type="ECO:0000256" key="8">
    <source>
        <dbReference type="PROSITE-ProRule" id="PRU01360"/>
    </source>
</evidence>
<dbReference type="Pfam" id="PF13715">
    <property type="entry name" value="CarbopepD_reg_2"/>
    <property type="match status" value="1"/>
</dbReference>
<accession>A0A3B7MU46</accession>
<dbReference type="InterPro" id="IPR008969">
    <property type="entry name" value="CarboxyPept-like_regulatory"/>
</dbReference>
<feature type="signal peptide" evidence="9">
    <location>
        <begin position="1"/>
        <end position="20"/>
    </location>
</feature>
<dbReference type="OrthoDB" id="9768177at2"/>
<dbReference type="PANTHER" id="PTHR30069">
    <property type="entry name" value="TONB-DEPENDENT OUTER MEMBRANE RECEPTOR"/>
    <property type="match status" value="1"/>
</dbReference>
<gene>
    <name evidence="11" type="ORF">D3H65_22510</name>
</gene>
<dbReference type="PROSITE" id="PS52016">
    <property type="entry name" value="TONB_DEPENDENT_REC_3"/>
    <property type="match status" value="1"/>
</dbReference>
<reference evidence="11 12" key="1">
    <citation type="submission" date="2018-09" db="EMBL/GenBank/DDBJ databases">
        <title>Genome sequencing of strain 6GH32-13.</title>
        <authorList>
            <person name="Weon H.-Y."/>
            <person name="Heo J."/>
            <person name="Kwon S.-W."/>
        </authorList>
    </citation>
    <scope>NUCLEOTIDE SEQUENCE [LARGE SCALE GENOMIC DNA]</scope>
    <source>
        <strain evidence="11 12">5GH32-13</strain>
    </source>
</reference>
<comment type="similarity">
    <text evidence="8">Belongs to the TonB-dependent receptor family.</text>
</comment>
<feature type="chain" id="PRO_5017765789" evidence="9">
    <location>
        <begin position="21"/>
        <end position="1011"/>
    </location>
</feature>
<dbReference type="InterPro" id="IPR036942">
    <property type="entry name" value="Beta-barrel_TonB_sf"/>
</dbReference>
<evidence type="ECO:0000256" key="7">
    <source>
        <dbReference type="ARBA" id="ARBA00023237"/>
    </source>
</evidence>
<dbReference type="GO" id="GO:0044718">
    <property type="term" value="P:siderophore transmembrane transport"/>
    <property type="evidence" value="ECO:0007669"/>
    <property type="project" value="TreeGrafter"/>
</dbReference>
<evidence type="ECO:0000256" key="2">
    <source>
        <dbReference type="ARBA" id="ARBA00022448"/>
    </source>
</evidence>
<dbReference type="InterPro" id="IPR012910">
    <property type="entry name" value="Plug_dom"/>
</dbReference>
<keyword evidence="3 8" id="KW-1134">Transmembrane beta strand</keyword>
<dbReference type="SUPFAM" id="SSF49464">
    <property type="entry name" value="Carboxypeptidase regulatory domain-like"/>
    <property type="match status" value="1"/>
</dbReference>
<name>A0A3B7MU46_9BACT</name>
<dbReference type="Gene3D" id="2.40.170.20">
    <property type="entry name" value="TonB-dependent receptor, beta-barrel domain"/>
    <property type="match status" value="1"/>
</dbReference>
<proteinExistence type="inferred from homology"/>
<evidence type="ECO:0000256" key="3">
    <source>
        <dbReference type="ARBA" id="ARBA00022452"/>
    </source>
</evidence>
<keyword evidence="6 8" id="KW-0472">Membrane</keyword>
<dbReference type="Proteomes" id="UP000263900">
    <property type="component" value="Chromosome"/>
</dbReference>
<sequence length="1011" mass="111106">MRTLILFLLLFSFAANSLLAQSKQIKGTVTDKQGMPVYGATIKIKGNSKGTSAGTDGTFVVTVEPGAILVISAVGHETQEVKTGTSSTITVSLGDDIKTLTDIVVTGVAQATSKEKLAFSLTKVSTEKINTAPALDLSQTLRGKVAGIQITQTQGDDGASVFLRGAKSIFGNISPLIVIDGFVTNFSLSDLNPQDVEAIEVVKGAAASALYGTRAEGGVIQVISKKGKGTKGVAITVDNEVGINNIQRTPALANMHHYVTSDTDPYGFAYASGSTTSRIVNYKSNGFSVNLSPYKNNYNNTDALLGDNKYFSNYVSIATSGDKYNAFLSFRNQYTGGVAEPIDPNKKKSLQLRLQFRPTPKLEAEVYVNYFNEVKPSAAVTANGQGTFFAASLQWEPFINLAAKNAAGNYNVRPDGWNIQGANLSNPMYEWSKREYTNNTDNYLAGGKLRYKVLRNLSVEVLGSMRKQNYTASDTYPRGFETTTTSESLNNGNVSLGYNYYQMMNGQAQVNYNTRFGDDITLGVTGKMVYEEWYEKEFGVSGYDFSRSSDIYVIGNTRTDTRTGYGSDMFTNQTVNYGYYLNFQTSWRDKVFVDALARVDQSSRYGIDEQTAFFPRVSLAYRITQDFNLGNAISELKARVNYGAAGSVPAYNLKNSRVTVSASGFTLNQLASTDLQRSITHEWEFGIDAVLYRKINVQFNYALARSSGDVVRPPAFTPYEAAGVYKNFGVTKSNSLELEVNGNAIQTKNFSWDFGLTFGRVRSEIKSLGNGLPPFTDGLFWKDAGVSPFAMYGNKVLTSLSQLEVDKTSGKVINAAGGAYTLSDFTVNNRGFVVLASQVGTKDEKPLLLQKGGASVSTVIGDAQPDFQVGFTNTFTFFKNLTLYGTVDWQQGGQKYDQTTQYLSFDGRTQIWQDYAASGLPLPFLQTLYNGNSYTDFWIANSSYVALRELSLSYRFPGPKKNKIFKDISLSLIGRNLYTWTDFKGTNPEGSHEYFPYPVYRTFSTRLIVNF</sequence>
<evidence type="ECO:0000259" key="10">
    <source>
        <dbReference type="Pfam" id="PF07715"/>
    </source>
</evidence>
<keyword evidence="5 9" id="KW-0732">Signal</keyword>
<keyword evidence="7 8" id="KW-0998">Cell outer membrane</keyword>
<dbReference type="SUPFAM" id="SSF56935">
    <property type="entry name" value="Porins"/>
    <property type="match status" value="1"/>
</dbReference>
<evidence type="ECO:0000256" key="4">
    <source>
        <dbReference type="ARBA" id="ARBA00022692"/>
    </source>
</evidence>
<dbReference type="Gene3D" id="2.60.40.1120">
    <property type="entry name" value="Carboxypeptidase-like, regulatory domain"/>
    <property type="match status" value="1"/>
</dbReference>
<keyword evidence="12" id="KW-1185">Reference proteome</keyword>
<dbReference type="GO" id="GO:0015344">
    <property type="term" value="F:siderophore uptake transmembrane transporter activity"/>
    <property type="evidence" value="ECO:0007669"/>
    <property type="project" value="TreeGrafter"/>
</dbReference>
<evidence type="ECO:0000313" key="12">
    <source>
        <dbReference type="Proteomes" id="UP000263900"/>
    </source>
</evidence>
<keyword evidence="4 8" id="KW-0812">Transmembrane</keyword>
<feature type="domain" description="TonB-dependent receptor plug" evidence="10">
    <location>
        <begin position="114"/>
        <end position="219"/>
    </location>
</feature>
<dbReference type="InterPro" id="IPR023996">
    <property type="entry name" value="TonB-dep_OMP_SusC/RagA"/>
</dbReference>
<comment type="subcellular location">
    <subcellularLocation>
        <location evidence="1 8">Cell outer membrane</location>
        <topology evidence="1 8">Multi-pass membrane protein</topology>
    </subcellularLocation>
</comment>
<dbReference type="AlphaFoldDB" id="A0A3B7MU46"/>
<dbReference type="PANTHER" id="PTHR30069:SF29">
    <property type="entry name" value="HEMOGLOBIN AND HEMOGLOBIN-HAPTOGLOBIN-BINDING PROTEIN 1-RELATED"/>
    <property type="match status" value="1"/>
</dbReference>
<protein>
    <submittedName>
        <fullName evidence="11">SusC/RagA family TonB-linked outer membrane protein</fullName>
    </submittedName>
</protein>
<dbReference type="InterPro" id="IPR039426">
    <property type="entry name" value="TonB-dep_rcpt-like"/>
</dbReference>
<evidence type="ECO:0000256" key="5">
    <source>
        <dbReference type="ARBA" id="ARBA00022729"/>
    </source>
</evidence>
<dbReference type="RefSeq" id="WP_119052477.1">
    <property type="nucleotide sequence ID" value="NZ_CP032157.1"/>
</dbReference>
<dbReference type="KEGG" id="pseg:D3H65_22510"/>
<dbReference type="Gene3D" id="2.170.130.10">
    <property type="entry name" value="TonB-dependent receptor, plug domain"/>
    <property type="match status" value="1"/>
</dbReference>
<evidence type="ECO:0000313" key="11">
    <source>
        <dbReference type="EMBL" id="AXY76600.1"/>
    </source>
</evidence>
<dbReference type="NCBIfam" id="TIGR04056">
    <property type="entry name" value="OMP_RagA_SusC"/>
    <property type="match status" value="1"/>
</dbReference>
<evidence type="ECO:0000256" key="6">
    <source>
        <dbReference type="ARBA" id="ARBA00023136"/>
    </source>
</evidence>
<organism evidence="11 12">
    <name type="scientific">Paraflavitalea soli</name>
    <dbReference type="NCBI Taxonomy" id="2315862"/>
    <lineage>
        <taxon>Bacteria</taxon>
        <taxon>Pseudomonadati</taxon>
        <taxon>Bacteroidota</taxon>
        <taxon>Chitinophagia</taxon>
        <taxon>Chitinophagales</taxon>
        <taxon>Chitinophagaceae</taxon>
        <taxon>Paraflavitalea</taxon>
    </lineage>
</organism>
<keyword evidence="2 8" id="KW-0813">Transport</keyword>
<dbReference type="GO" id="GO:0009279">
    <property type="term" value="C:cell outer membrane"/>
    <property type="evidence" value="ECO:0007669"/>
    <property type="project" value="UniProtKB-SubCell"/>
</dbReference>
<dbReference type="EMBL" id="CP032157">
    <property type="protein sequence ID" value="AXY76600.1"/>
    <property type="molecule type" value="Genomic_DNA"/>
</dbReference>